<dbReference type="AlphaFoldDB" id="A0A0C9XF44"/>
<sequence length="114" mass="12213">IGNLVRVSQIHPAIISLTTCLAGHSVPPKSPACAYQSPSISSIFVILPYGLVRTSALYPSLLSASFLTVHSLILYHPLGLDSRTPGICSGPYDDVLRTTCGRNEFLTRCGREGK</sequence>
<gene>
    <name evidence="1" type="ORF">K443DRAFT_107451</name>
</gene>
<name>A0A0C9XF44_9AGAR</name>
<evidence type="ECO:0000313" key="1">
    <source>
        <dbReference type="EMBL" id="KIJ96306.1"/>
    </source>
</evidence>
<proteinExistence type="predicted"/>
<organism evidence="1 2">
    <name type="scientific">Laccaria amethystina LaAM-08-1</name>
    <dbReference type="NCBI Taxonomy" id="1095629"/>
    <lineage>
        <taxon>Eukaryota</taxon>
        <taxon>Fungi</taxon>
        <taxon>Dikarya</taxon>
        <taxon>Basidiomycota</taxon>
        <taxon>Agaricomycotina</taxon>
        <taxon>Agaricomycetes</taxon>
        <taxon>Agaricomycetidae</taxon>
        <taxon>Agaricales</taxon>
        <taxon>Agaricineae</taxon>
        <taxon>Hydnangiaceae</taxon>
        <taxon>Laccaria</taxon>
    </lineage>
</organism>
<reference evidence="2" key="2">
    <citation type="submission" date="2015-01" db="EMBL/GenBank/DDBJ databases">
        <title>Evolutionary Origins and Diversification of the Mycorrhizal Mutualists.</title>
        <authorList>
            <consortium name="DOE Joint Genome Institute"/>
            <consortium name="Mycorrhizal Genomics Consortium"/>
            <person name="Kohler A."/>
            <person name="Kuo A."/>
            <person name="Nagy L.G."/>
            <person name="Floudas D."/>
            <person name="Copeland A."/>
            <person name="Barry K.W."/>
            <person name="Cichocki N."/>
            <person name="Veneault-Fourrey C."/>
            <person name="LaButti K."/>
            <person name="Lindquist E.A."/>
            <person name="Lipzen A."/>
            <person name="Lundell T."/>
            <person name="Morin E."/>
            <person name="Murat C."/>
            <person name="Riley R."/>
            <person name="Ohm R."/>
            <person name="Sun H."/>
            <person name="Tunlid A."/>
            <person name="Henrissat B."/>
            <person name="Grigoriev I.V."/>
            <person name="Hibbett D.S."/>
            <person name="Martin F."/>
        </authorList>
    </citation>
    <scope>NUCLEOTIDE SEQUENCE [LARGE SCALE GENOMIC DNA]</scope>
    <source>
        <strain evidence="2">LaAM-08-1</strain>
    </source>
</reference>
<feature type="non-terminal residue" evidence="1">
    <location>
        <position position="1"/>
    </location>
</feature>
<protein>
    <submittedName>
        <fullName evidence="1">Uncharacterized protein</fullName>
    </submittedName>
</protein>
<accession>A0A0C9XF44</accession>
<dbReference type="EMBL" id="KN838725">
    <property type="protein sequence ID" value="KIJ96306.1"/>
    <property type="molecule type" value="Genomic_DNA"/>
</dbReference>
<dbReference type="HOGENOM" id="CLU_161087_0_0_1"/>
<evidence type="ECO:0000313" key="2">
    <source>
        <dbReference type="Proteomes" id="UP000054477"/>
    </source>
</evidence>
<dbReference type="Proteomes" id="UP000054477">
    <property type="component" value="Unassembled WGS sequence"/>
</dbReference>
<keyword evidence="2" id="KW-1185">Reference proteome</keyword>
<reference evidence="1 2" key="1">
    <citation type="submission" date="2014-04" db="EMBL/GenBank/DDBJ databases">
        <authorList>
            <consortium name="DOE Joint Genome Institute"/>
            <person name="Kuo A."/>
            <person name="Kohler A."/>
            <person name="Nagy L.G."/>
            <person name="Floudas D."/>
            <person name="Copeland A."/>
            <person name="Barry K.W."/>
            <person name="Cichocki N."/>
            <person name="Veneault-Fourrey C."/>
            <person name="LaButti K."/>
            <person name="Lindquist E.A."/>
            <person name="Lipzen A."/>
            <person name="Lundell T."/>
            <person name="Morin E."/>
            <person name="Murat C."/>
            <person name="Sun H."/>
            <person name="Tunlid A."/>
            <person name="Henrissat B."/>
            <person name="Grigoriev I.V."/>
            <person name="Hibbett D.S."/>
            <person name="Martin F."/>
            <person name="Nordberg H.P."/>
            <person name="Cantor M.N."/>
            <person name="Hua S.X."/>
        </authorList>
    </citation>
    <scope>NUCLEOTIDE SEQUENCE [LARGE SCALE GENOMIC DNA]</scope>
    <source>
        <strain evidence="1 2">LaAM-08-1</strain>
    </source>
</reference>